<feature type="region of interest" description="Disordered" evidence="4">
    <location>
        <begin position="1"/>
        <end position="33"/>
    </location>
</feature>
<keyword evidence="3" id="KW-0808">Transferase</keyword>
<evidence type="ECO:0000256" key="2">
    <source>
        <dbReference type="ARBA" id="ARBA00022676"/>
    </source>
</evidence>
<reference evidence="6 7" key="1">
    <citation type="journal article" date="2021" name="Commun. Biol.">
        <title>The genome of Shorea leprosula (Dipterocarpaceae) highlights the ecological relevance of drought in aseasonal tropical rainforests.</title>
        <authorList>
            <person name="Ng K.K.S."/>
            <person name="Kobayashi M.J."/>
            <person name="Fawcett J.A."/>
            <person name="Hatakeyama M."/>
            <person name="Paape T."/>
            <person name="Ng C.H."/>
            <person name="Ang C.C."/>
            <person name="Tnah L.H."/>
            <person name="Lee C.T."/>
            <person name="Nishiyama T."/>
            <person name="Sese J."/>
            <person name="O'Brien M.J."/>
            <person name="Copetti D."/>
            <person name="Mohd Noor M.I."/>
            <person name="Ong R.C."/>
            <person name="Putra M."/>
            <person name="Sireger I.Z."/>
            <person name="Indrioko S."/>
            <person name="Kosugi Y."/>
            <person name="Izuno A."/>
            <person name="Isagi Y."/>
            <person name="Lee S.L."/>
            <person name="Shimizu K.K."/>
        </authorList>
    </citation>
    <scope>NUCLEOTIDE SEQUENCE [LARGE SCALE GENOMIC DNA]</scope>
    <source>
        <strain evidence="6">214</strain>
    </source>
</reference>
<dbReference type="InterPro" id="IPR050748">
    <property type="entry name" value="Glycosyltrans_8_dom-fam"/>
</dbReference>
<keyword evidence="7" id="KW-1185">Reference proteome</keyword>
<dbReference type="GO" id="GO:0005794">
    <property type="term" value="C:Golgi apparatus"/>
    <property type="evidence" value="ECO:0007669"/>
    <property type="project" value="TreeGrafter"/>
</dbReference>
<dbReference type="EMBL" id="BPVZ01000179">
    <property type="protein sequence ID" value="GKV44281.1"/>
    <property type="molecule type" value="Genomic_DNA"/>
</dbReference>
<dbReference type="AlphaFoldDB" id="A0AAV5M3I6"/>
<comment type="caution">
    <text evidence="6">The sequence shown here is derived from an EMBL/GenBank/DDBJ whole genome shotgun (WGS) entry which is preliminary data.</text>
</comment>
<dbReference type="Proteomes" id="UP001054252">
    <property type="component" value="Unassembled WGS sequence"/>
</dbReference>
<proteinExistence type="predicted"/>
<evidence type="ECO:0000313" key="6">
    <source>
        <dbReference type="EMBL" id="GKV44281.1"/>
    </source>
</evidence>
<dbReference type="Gene3D" id="3.90.550.10">
    <property type="entry name" value="Spore Coat Polysaccharide Biosynthesis Protein SpsA, Chain A"/>
    <property type="match status" value="1"/>
</dbReference>
<evidence type="ECO:0000256" key="1">
    <source>
        <dbReference type="ARBA" id="ARBA00004877"/>
    </source>
</evidence>
<dbReference type="PANTHER" id="PTHR13778:SF47">
    <property type="entry name" value="LIPOPOLYSACCHARIDE 1,3-GALACTOSYLTRANSFERASE"/>
    <property type="match status" value="1"/>
</dbReference>
<gene>
    <name evidence="6" type="ORF">SLEP1_g51475</name>
</gene>
<organism evidence="6 7">
    <name type="scientific">Rubroshorea leprosula</name>
    <dbReference type="NCBI Taxonomy" id="152421"/>
    <lineage>
        <taxon>Eukaryota</taxon>
        <taxon>Viridiplantae</taxon>
        <taxon>Streptophyta</taxon>
        <taxon>Embryophyta</taxon>
        <taxon>Tracheophyta</taxon>
        <taxon>Spermatophyta</taxon>
        <taxon>Magnoliopsida</taxon>
        <taxon>eudicotyledons</taxon>
        <taxon>Gunneridae</taxon>
        <taxon>Pentapetalae</taxon>
        <taxon>rosids</taxon>
        <taxon>malvids</taxon>
        <taxon>Malvales</taxon>
        <taxon>Dipterocarpaceae</taxon>
        <taxon>Rubroshorea</taxon>
    </lineage>
</organism>
<sequence>MSPTSFTTLRKRPAQTPATPMLSGPVRHDRNPSPNPKPIFQFLAIGLIVFLGFLQFLPATHFRDPSDPLRNWIPFNSTSSSTLRDSSSDGSFNSVGSNDGEDGLVHVVSWIQCLDLRMLAVLANSTLSNSRYPDLIYFHFFTPEGNKDQVSFHKLKVLFPHSNLEIHGQEEVKELIRSVASEAEYAKLNLGDIAPFVIPSFHQLLRKFIYVSPNVILKGSIEDLTGVHLSLHAVAAAEDCSKRLNTYVNYDVLEAIQRSASNPWVSETPYLKDYCIPDISLLLIDARKLDREFLAAFLWWSKVLNWSERSSEKNPAIALVLYDKYHKFSDSWLVKNSTSPQVSNMSMITHYDGPKIVCSEPGIGIHINQQMHNGNLWTQYLSPLSNLLLRE</sequence>
<keyword evidence="5" id="KW-0812">Transmembrane</keyword>
<keyword evidence="5" id="KW-1133">Transmembrane helix</keyword>
<evidence type="ECO:0000256" key="4">
    <source>
        <dbReference type="SAM" id="MobiDB-lite"/>
    </source>
</evidence>
<comment type="pathway">
    <text evidence="1">Glycan metabolism; pectin biosynthesis.</text>
</comment>
<name>A0AAV5M3I6_9ROSI</name>
<dbReference type="GO" id="GO:0016757">
    <property type="term" value="F:glycosyltransferase activity"/>
    <property type="evidence" value="ECO:0007669"/>
    <property type="project" value="UniProtKB-KW"/>
</dbReference>
<dbReference type="PANTHER" id="PTHR13778">
    <property type="entry name" value="GLYCOSYLTRANSFERASE 8 DOMAIN-CONTAINING PROTEIN"/>
    <property type="match status" value="1"/>
</dbReference>
<keyword evidence="5" id="KW-0472">Membrane</keyword>
<dbReference type="InterPro" id="IPR029044">
    <property type="entry name" value="Nucleotide-diphossugar_trans"/>
</dbReference>
<feature type="transmembrane region" description="Helical" evidence="5">
    <location>
        <begin position="39"/>
        <end position="57"/>
    </location>
</feature>
<protein>
    <recommendedName>
        <fullName evidence="8">Hexosyltransferase</fullName>
    </recommendedName>
</protein>
<evidence type="ECO:0000256" key="3">
    <source>
        <dbReference type="ARBA" id="ARBA00022679"/>
    </source>
</evidence>
<evidence type="ECO:0008006" key="8">
    <source>
        <dbReference type="Google" id="ProtNLM"/>
    </source>
</evidence>
<evidence type="ECO:0000313" key="7">
    <source>
        <dbReference type="Proteomes" id="UP001054252"/>
    </source>
</evidence>
<dbReference type="SUPFAM" id="SSF53448">
    <property type="entry name" value="Nucleotide-diphospho-sugar transferases"/>
    <property type="match status" value="1"/>
</dbReference>
<evidence type="ECO:0000256" key="5">
    <source>
        <dbReference type="SAM" id="Phobius"/>
    </source>
</evidence>
<accession>A0AAV5M3I6</accession>
<keyword evidence="2" id="KW-0328">Glycosyltransferase</keyword>